<dbReference type="GO" id="GO:0050909">
    <property type="term" value="P:sensory perception of taste"/>
    <property type="evidence" value="ECO:0007669"/>
    <property type="project" value="InterPro"/>
</dbReference>
<keyword evidence="6 8" id="KW-0675">Receptor</keyword>
<dbReference type="GO" id="GO:0007165">
    <property type="term" value="P:signal transduction"/>
    <property type="evidence" value="ECO:0007669"/>
    <property type="project" value="UniProtKB-KW"/>
</dbReference>
<dbReference type="EMBL" id="NEVH01020342">
    <property type="protein sequence ID" value="PNF21452.1"/>
    <property type="molecule type" value="Genomic_DNA"/>
</dbReference>
<evidence type="ECO:0000256" key="6">
    <source>
        <dbReference type="ARBA" id="ARBA00023170"/>
    </source>
</evidence>
<keyword evidence="10" id="KW-1185">Reference proteome</keyword>
<feature type="transmembrane region" description="Helical" evidence="8">
    <location>
        <begin position="43"/>
        <end position="65"/>
    </location>
</feature>
<proteinExistence type="inferred from homology"/>
<comment type="similarity">
    <text evidence="8">Belongs to the insect chemoreceptor superfamily. Gustatory receptor (GR) family.</text>
</comment>
<evidence type="ECO:0000313" key="9">
    <source>
        <dbReference type="EMBL" id="PNF21452.1"/>
    </source>
</evidence>
<keyword evidence="2 8" id="KW-1003">Cell membrane</keyword>
<evidence type="ECO:0000256" key="7">
    <source>
        <dbReference type="ARBA" id="ARBA00023224"/>
    </source>
</evidence>
<name>A0A2J7PYR4_9NEOP</name>
<keyword evidence="5 8" id="KW-0472">Membrane</keyword>
<feature type="transmembrane region" description="Helical" evidence="8">
    <location>
        <begin position="380"/>
        <end position="403"/>
    </location>
</feature>
<dbReference type="InParanoid" id="A0A2J7PYR4"/>
<comment type="function">
    <text evidence="8">Gustatory receptor which mediates acceptance or avoidance behavior, depending on its substrates.</text>
</comment>
<keyword evidence="4 8" id="KW-1133">Transmembrane helix</keyword>
<evidence type="ECO:0000256" key="1">
    <source>
        <dbReference type="ARBA" id="ARBA00004651"/>
    </source>
</evidence>
<gene>
    <name evidence="9" type="ORF">B7P43_G13508</name>
</gene>
<keyword evidence="3 8" id="KW-0812">Transmembrane</keyword>
<feature type="transmembrane region" description="Helical" evidence="8">
    <location>
        <begin position="137"/>
        <end position="159"/>
    </location>
</feature>
<accession>A0A2J7PYR4</accession>
<evidence type="ECO:0000256" key="8">
    <source>
        <dbReference type="RuleBase" id="RU363108"/>
    </source>
</evidence>
<dbReference type="Proteomes" id="UP000235965">
    <property type="component" value="Unassembled WGS sequence"/>
</dbReference>
<feature type="transmembrane region" description="Helical" evidence="8">
    <location>
        <begin position="77"/>
        <end position="100"/>
    </location>
</feature>
<dbReference type="FunCoup" id="A0A2J7PYR4">
    <property type="interactions" value="56"/>
</dbReference>
<evidence type="ECO:0000313" key="10">
    <source>
        <dbReference type="Proteomes" id="UP000235965"/>
    </source>
</evidence>
<dbReference type="GO" id="GO:0030424">
    <property type="term" value="C:axon"/>
    <property type="evidence" value="ECO:0007669"/>
    <property type="project" value="TreeGrafter"/>
</dbReference>
<dbReference type="GO" id="GO:0043025">
    <property type="term" value="C:neuronal cell body"/>
    <property type="evidence" value="ECO:0007669"/>
    <property type="project" value="TreeGrafter"/>
</dbReference>
<feature type="transmembrane region" description="Helical" evidence="8">
    <location>
        <begin position="312"/>
        <end position="334"/>
    </location>
</feature>
<dbReference type="InterPro" id="IPR013604">
    <property type="entry name" value="7TM_chemorcpt"/>
</dbReference>
<dbReference type="GO" id="GO:0005886">
    <property type="term" value="C:plasma membrane"/>
    <property type="evidence" value="ECO:0007669"/>
    <property type="project" value="UniProtKB-SubCell"/>
</dbReference>
<comment type="subcellular location">
    <subcellularLocation>
        <location evidence="1 8">Cell membrane</location>
        <topology evidence="1 8">Multi-pass membrane protein</topology>
    </subcellularLocation>
</comment>
<dbReference type="AlphaFoldDB" id="A0A2J7PYR4"/>
<evidence type="ECO:0000256" key="4">
    <source>
        <dbReference type="ARBA" id="ARBA00022989"/>
    </source>
</evidence>
<evidence type="ECO:0000256" key="3">
    <source>
        <dbReference type="ARBA" id="ARBA00022692"/>
    </source>
</evidence>
<evidence type="ECO:0000256" key="2">
    <source>
        <dbReference type="ARBA" id="ARBA00022475"/>
    </source>
</evidence>
<dbReference type="PANTHER" id="PTHR21143">
    <property type="entry name" value="INVERTEBRATE GUSTATORY RECEPTOR"/>
    <property type="match status" value="1"/>
</dbReference>
<evidence type="ECO:0000256" key="5">
    <source>
        <dbReference type="ARBA" id="ARBA00023136"/>
    </source>
</evidence>
<dbReference type="GO" id="GO:0030425">
    <property type="term" value="C:dendrite"/>
    <property type="evidence" value="ECO:0007669"/>
    <property type="project" value="TreeGrafter"/>
</dbReference>
<dbReference type="PANTHER" id="PTHR21143:SF121">
    <property type="entry name" value="GUSTATORY AND ODORANT RECEPTOR 21A"/>
    <property type="match status" value="1"/>
</dbReference>
<dbReference type="Pfam" id="PF08395">
    <property type="entry name" value="7tm_7"/>
    <property type="match status" value="1"/>
</dbReference>
<comment type="caution">
    <text evidence="9">The sequence shown here is derived from an EMBL/GenBank/DDBJ whole genome shotgun (WGS) entry which is preliminary data.</text>
</comment>
<protein>
    <recommendedName>
        <fullName evidence="8">Gustatory receptor</fullName>
    </recommendedName>
</protein>
<keyword evidence="7 8" id="KW-0807">Transducer</keyword>
<reference evidence="9 10" key="1">
    <citation type="submission" date="2017-12" db="EMBL/GenBank/DDBJ databases">
        <title>Hemimetabolous genomes reveal molecular basis of termite eusociality.</title>
        <authorList>
            <person name="Harrison M.C."/>
            <person name="Jongepier E."/>
            <person name="Robertson H.M."/>
            <person name="Arning N."/>
            <person name="Bitard-Feildel T."/>
            <person name="Chao H."/>
            <person name="Childers C.P."/>
            <person name="Dinh H."/>
            <person name="Doddapaneni H."/>
            <person name="Dugan S."/>
            <person name="Gowin J."/>
            <person name="Greiner C."/>
            <person name="Han Y."/>
            <person name="Hu H."/>
            <person name="Hughes D.S.T."/>
            <person name="Huylmans A.-K."/>
            <person name="Kemena C."/>
            <person name="Kremer L.P.M."/>
            <person name="Lee S.L."/>
            <person name="Lopez-Ezquerra A."/>
            <person name="Mallet L."/>
            <person name="Monroy-Kuhn J.M."/>
            <person name="Moser A."/>
            <person name="Murali S.C."/>
            <person name="Muzny D.M."/>
            <person name="Otani S."/>
            <person name="Piulachs M.-D."/>
            <person name="Poelchau M."/>
            <person name="Qu J."/>
            <person name="Schaub F."/>
            <person name="Wada-Katsumata A."/>
            <person name="Worley K.C."/>
            <person name="Xie Q."/>
            <person name="Ylla G."/>
            <person name="Poulsen M."/>
            <person name="Gibbs R.A."/>
            <person name="Schal C."/>
            <person name="Richards S."/>
            <person name="Belles X."/>
            <person name="Korb J."/>
            <person name="Bornberg-Bauer E."/>
        </authorList>
    </citation>
    <scope>NUCLEOTIDE SEQUENCE [LARGE SCALE GENOMIC DNA]</scope>
    <source>
        <tissue evidence="9">Whole body</tissue>
    </source>
</reference>
<sequence>MEDLTKEVDIYYSVKPLCTISKIVGLSFVRNQNRPRRLQSSDIIFTIILVILLFVGLCVTLTGEIHSKIPHATLQVIIVWTISIIFSYSTSITTLILNVVSHKMNFKLILSNISHVDCKLYNESLKRNIYSRRRTSIILQLIVLLLLFGTSSVCAFYFLSRITFLTLIHLIIREINVIINMVTTLQYINLVLIIKQRFVRLNYMLSGSLTTDEDSEYNETRHSYNIIMTNTGYKIENNAGYNSYRLREFRIIYSELYDILCLVNDKYGISILFHIISMLSNFIPTFYTAIFTLRDAMTNHGGTAHYVQAATVLYWCALHIFLFVWMTMCCHLTATEANKCVTQVQKLLLCHNLGYGILMELDRFSSQLQSIRVEFNISGLFTLNISFLGASVSATFTYILILIQLS</sequence>
<feature type="transmembrane region" description="Helical" evidence="8">
    <location>
        <begin position="171"/>
        <end position="194"/>
    </location>
</feature>
<feature type="transmembrane region" description="Helical" evidence="8">
    <location>
        <begin position="271"/>
        <end position="292"/>
    </location>
</feature>
<organism evidence="9 10">
    <name type="scientific">Cryptotermes secundus</name>
    <dbReference type="NCBI Taxonomy" id="105785"/>
    <lineage>
        <taxon>Eukaryota</taxon>
        <taxon>Metazoa</taxon>
        <taxon>Ecdysozoa</taxon>
        <taxon>Arthropoda</taxon>
        <taxon>Hexapoda</taxon>
        <taxon>Insecta</taxon>
        <taxon>Pterygota</taxon>
        <taxon>Neoptera</taxon>
        <taxon>Polyneoptera</taxon>
        <taxon>Dictyoptera</taxon>
        <taxon>Blattodea</taxon>
        <taxon>Blattoidea</taxon>
        <taxon>Termitoidae</taxon>
        <taxon>Kalotermitidae</taxon>
        <taxon>Cryptotermitinae</taxon>
        <taxon>Cryptotermes</taxon>
    </lineage>
</organism>